<dbReference type="Pfam" id="PF05194">
    <property type="entry name" value="UreE_C"/>
    <property type="match status" value="1"/>
</dbReference>
<sequence length="187" mass="21600">MYLIEKILGNINSRTGFDFSAEELKHDILVLEQWEAQKSRCRKKSKFGYDIGLSLDRHLRLNDGDILLYDKKNRYLLTVKIHLRRVMIVDLGLFGVERITDLLARSFELGHALGNQHWKAVIKGYCVYVPVVVADKMMCSVMKSHGYSEDEYYFTEGEKVIPLLTPSESRLLFGGVEEAHTHVHVDR</sequence>
<accession>A0A2S4RRL6</accession>
<comment type="caution">
    <text evidence="2">The sequence shown here is derived from an EMBL/GenBank/DDBJ whole genome shotgun (WGS) entry which is preliminary data.</text>
</comment>
<proteinExistence type="predicted"/>
<gene>
    <name evidence="2" type="primary">ureE</name>
    <name evidence="2" type="ORF">C3430_23625</name>
</gene>
<dbReference type="Gene3D" id="2.60.260.20">
    <property type="entry name" value="Urease metallochaperone UreE, N-terminal domain"/>
    <property type="match status" value="1"/>
</dbReference>
<dbReference type="GO" id="GO:0016151">
    <property type="term" value="F:nickel cation binding"/>
    <property type="evidence" value="ECO:0007669"/>
    <property type="project" value="InterPro"/>
</dbReference>
<dbReference type="RefSeq" id="WP_103776814.1">
    <property type="nucleotide sequence ID" value="NZ_PQLX01000012.1"/>
</dbReference>
<dbReference type="InterPro" id="IPR007864">
    <property type="entry name" value="UreE_C_dom"/>
</dbReference>
<dbReference type="GO" id="GO:0019627">
    <property type="term" value="P:urea metabolic process"/>
    <property type="evidence" value="ECO:0007669"/>
    <property type="project" value="InterPro"/>
</dbReference>
<reference evidence="2 3" key="1">
    <citation type="submission" date="2018-01" db="EMBL/GenBank/DDBJ databases">
        <title>Complete genome sequences of 14 Citrobacter spp. isolated from plant in Canada.</title>
        <authorList>
            <person name="Bhandare S.G."/>
            <person name="Colavecchio A."/>
            <person name="Jeukens J."/>
            <person name="Emond-Rheault J.-G."/>
            <person name="Freschi L."/>
            <person name="Hamel J."/>
            <person name="Kukavica-Ibrulj I."/>
            <person name="Levesque R."/>
            <person name="Goodridge L."/>
        </authorList>
    </citation>
    <scope>NUCLEOTIDE SEQUENCE [LARGE SCALE GENOMIC DNA]</scope>
    <source>
        <strain evidence="2 3">S1285</strain>
    </source>
</reference>
<dbReference type="SUPFAM" id="SSF69287">
    <property type="entry name" value="Urease metallochaperone UreE, N-terminal domain"/>
    <property type="match status" value="1"/>
</dbReference>
<dbReference type="Pfam" id="PF02814">
    <property type="entry name" value="UreE_N"/>
    <property type="match status" value="1"/>
</dbReference>
<evidence type="ECO:0000259" key="1">
    <source>
        <dbReference type="SMART" id="SM00988"/>
    </source>
</evidence>
<dbReference type="OrthoDB" id="3394858at2"/>
<dbReference type="EMBL" id="PQLX01000012">
    <property type="protein sequence ID" value="POU61323.1"/>
    <property type="molecule type" value="Genomic_DNA"/>
</dbReference>
<organism evidence="2 3">
    <name type="scientific">Citrobacter amalonaticus</name>
    <dbReference type="NCBI Taxonomy" id="35703"/>
    <lineage>
        <taxon>Bacteria</taxon>
        <taxon>Pseudomonadati</taxon>
        <taxon>Pseudomonadota</taxon>
        <taxon>Gammaproteobacteria</taxon>
        <taxon>Enterobacterales</taxon>
        <taxon>Enterobacteriaceae</taxon>
        <taxon>Citrobacter</taxon>
    </lineage>
</organism>
<dbReference type="GO" id="GO:0065003">
    <property type="term" value="P:protein-containing complex assembly"/>
    <property type="evidence" value="ECO:0007669"/>
    <property type="project" value="InterPro"/>
</dbReference>
<dbReference type="Proteomes" id="UP000237003">
    <property type="component" value="Unassembled WGS sequence"/>
</dbReference>
<evidence type="ECO:0000313" key="3">
    <source>
        <dbReference type="Proteomes" id="UP000237003"/>
    </source>
</evidence>
<dbReference type="InterPro" id="IPR036118">
    <property type="entry name" value="UreE_N_sf"/>
</dbReference>
<dbReference type="SMART" id="SM00988">
    <property type="entry name" value="UreE_N"/>
    <property type="match status" value="1"/>
</dbReference>
<protein>
    <submittedName>
        <fullName evidence="2">Urease accessory protein UreE</fullName>
    </submittedName>
</protein>
<evidence type="ECO:0000313" key="2">
    <source>
        <dbReference type="EMBL" id="POU61323.1"/>
    </source>
</evidence>
<name>A0A2S4RRL6_CITAM</name>
<feature type="domain" description="UreE urease accessory N-terminal" evidence="1">
    <location>
        <begin position="10"/>
        <end position="75"/>
    </location>
</feature>
<dbReference type="InterPro" id="IPR004029">
    <property type="entry name" value="UreE_N"/>
</dbReference>
<dbReference type="AlphaFoldDB" id="A0A2S4RRL6"/>